<keyword evidence="1" id="KW-0472">Membrane</keyword>
<dbReference type="GO" id="GO:0015473">
    <property type="term" value="F:fimbrial usher porin activity"/>
    <property type="evidence" value="ECO:0007669"/>
    <property type="project" value="InterPro"/>
</dbReference>
<dbReference type="EMBL" id="AOGK01000003">
    <property type="protein sequence ID" value="MDG5974595.1"/>
    <property type="molecule type" value="Genomic_DNA"/>
</dbReference>
<dbReference type="GO" id="GO:0009279">
    <property type="term" value="C:cell outer membrane"/>
    <property type="evidence" value="ECO:0007669"/>
    <property type="project" value="UniProtKB-SubCell"/>
</dbReference>
<dbReference type="Gene3D" id="2.60.40.3110">
    <property type="match status" value="1"/>
</dbReference>
<comment type="caution">
    <text evidence="2">The sequence shown here is derived from an EMBL/GenBank/DDBJ whole genome shotgun (WGS) entry which is preliminary data.</text>
</comment>
<dbReference type="PANTHER" id="PTHR30451">
    <property type="entry name" value="OUTER MEMBRANE USHER PROTEIN"/>
    <property type="match status" value="1"/>
</dbReference>
<dbReference type="InterPro" id="IPR042186">
    <property type="entry name" value="FimD_plug_dom"/>
</dbReference>
<dbReference type="GO" id="GO:0009297">
    <property type="term" value="P:pilus assembly"/>
    <property type="evidence" value="ECO:0007669"/>
    <property type="project" value="InterPro"/>
</dbReference>
<protein>
    <submittedName>
        <fullName evidence="2">Outer membrane usher transmembrane protein</fullName>
    </submittedName>
</protein>
<reference evidence="2" key="1">
    <citation type="submission" date="2013-01" db="EMBL/GenBank/DDBJ databases">
        <title>Genome draft of Hydrogenophaga taeniospiralis 2K1.</title>
        <authorList>
            <person name="Gomila M."/>
            <person name="Lalucat J."/>
        </authorList>
    </citation>
    <scope>NUCLEOTIDE SEQUENCE</scope>
    <source>
        <strain evidence="2">CCUG 15921</strain>
    </source>
</reference>
<dbReference type="Pfam" id="PF00577">
    <property type="entry name" value="Usher"/>
    <property type="match status" value="2"/>
</dbReference>
<sequence>MGCALALAGGLEGEPLLLAVRVNGAEVGETTTVWRLPDGSLNVAEQDWLAWRLKAQDLPRSQIDGRAHIRLAEVPGLTYRIDGPSQTLVLSVPAAWFTPTELSYGADEASDLTPSRPGGFFNYDLAWQSRSGRGSGGGLFELGLFNGWGSGTTTALWRDSPAGRRQVRLDSTWTLDRPQRMERWRLGDSISRGGSWGRSVRFGGVQWSTDFAVRPDFVPYPRPGLAGEAVLPSTLDVYLDNVHVWQSDVPPGPFELANLPVMSGQGEVRLVVEDLLGRQQVIEQSYHTSPQLLRPGLRDFSYELGAIREDYGLANAHYGRSMLVATDRLGVRPDFTREWRAELTSQQQAVGAAGVWLVPPLQGIHVGTLNFAAAASHSPAGRGTLLSLGLERRTRGISFSGQVQHASREFAQIGQRADQAPRQRLVASLGIPLGGRSLGLGFVRQTLWAGDDHRLLSASYSMRLGRSAQLGLYAVRSNAANNRLHAGVILTMAVDDRTTLSADVGRRRERTRYSLQAQRNLPAGDGWGYRLQARDGGMFAVAASLRSPYADVVAEAVHTGGAMEHRASVSGGVALAGGGLMLTRSLGGSFAVVQVADYAGVRVYRDHQEVARTNARGLALVTDLRAYQKNPIEIEQADLPLEADVGALKLVLTPALRSGVVADFPVRSGRGASLRLLGPGGVPLPPGTPVRVDGDERTFPVGFDGRLFVNRIRDGLRLSAEWNGRRCGAHLPQEAIAEGLSDLGNVVCEGVER</sequence>
<keyword evidence="1" id="KW-1029">Fimbrium biogenesis</keyword>
<name>A0A9X4NUK1_9BURK</name>
<gene>
    <name evidence="2" type="ORF">H010_04982</name>
</gene>
<organism evidence="2 3">
    <name type="scientific">Hydrogenophaga taeniospiralis CCUG 15921</name>
    <dbReference type="NCBI Taxonomy" id="1281780"/>
    <lineage>
        <taxon>Bacteria</taxon>
        <taxon>Pseudomonadati</taxon>
        <taxon>Pseudomonadota</taxon>
        <taxon>Betaproteobacteria</taxon>
        <taxon>Burkholderiales</taxon>
        <taxon>Comamonadaceae</taxon>
        <taxon>Hydrogenophaga</taxon>
    </lineage>
</organism>
<dbReference type="PANTHER" id="PTHR30451:SF5">
    <property type="entry name" value="SLR0019 PROTEIN"/>
    <property type="match status" value="1"/>
</dbReference>
<evidence type="ECO:0000313" key="2">
    <source>
        <dbReference type="EMBL" id="MDG5974595.1"/>
    </source>
</evidence>
<keyword evidence="3" id="KW-1185">Reference proteome</keyword>
<comment type="subcellular location">
    <subcellularLocation>
        <location evidence="1">Cell outer membrane</location>
        <topology evidence="1">Multi-pass membrane protein</topology>
    </subcellularLocation>
</comment>
<keyword evidence="1" id="KW-0813">Transport</keyword>
<evidence type="ECO:0000313" key="3">
    <source>
        <dbReference type="Proteomes" id="UP001152876"/>
    </source>
</evidence>
<proteinExistence type="inferred from homology"/>
<dbReference type="Proteomes" id="UP001152876">
    <property type="component" value="Unassembled WGS sequence"/>
</dbReference>
<dbReference type="PROSITE" id="PS01151">
    <property type="entry name" value="FIMBRIAL_USHER"/>
    <property type="match status" value="1"/>
</dbReference>
<keyword evidence="1 2" id="KW-0812">Transmembrane</keyword>
<keyword evidence="1" id="KW-0998">Cell outer membrane</keyword>
<dbReference type="InterPro" id="IPR018030">
    <property type="entry name" value="Fimbrial_membr_usher_CS"/>
</dbReference>
<dbReference type="InterPro" id="IPR000015">
    <property type="entry name" value="Fimb_usher"/>
</dbReference>
<evidence type="ECO:0000256" key="1">
    <source>
        <dbReference type="RuleBase" id="RU003884"/>
    </source>
</evidence>
<dbReference type="AlphaFoldDB" id="A0A9X4NUK1"/>
<accession>A0A9X4NUK1</accession>
<comment type="similarity">
    <text evidence="1">Belongs to the fimbrial export usher family.</text>
</comment>
<dbReference type="Gene3D" id="2.60.40.2610">
    <property type="entry name" value="Outer membrane usher protein FimD, plug domain"/>
    <property type="match status" value="1"/>
</dbReference>